<dbReference type="Proteomes" id="UP000550354">
    <property type="component" value="Unassembled WGS sequence"/>
</dbReference>
<dbReference type="Gene3D" id="3.40.50.150">
    <property type="entry name" value="Vaccinia Virus protein VP39"/>
    <property type="match status" value="1"/>
</dbReference>
<dbReference type="GO" id="GO:0008168">
    <property type="term" value="F:methyltransferase activity"/>
    <property type="evidence" value="ECO:0007669"/>
    <property type="project" value="UniProtKB-KW"/>
</dbReference>
<accession>A0A838X6W7</accession>
<gene>
    <name evidence="1" type="ORF">H1W00_02020</name>
</gene>
<dbReference type="PANTHER" id="PTHR43861">
    <property type="entry name" value="TRANS-ACONITATE 2-METHYLTRANSFERASE-RELATED"/>
    <property type="match status" value="1"/>
</dbReference>
<keyword evidence="1" id="KW-0489">Methyltransferase</keyword>
<sequence length="248" mass="27210">MSKTSAGLPPLAIRAWLRYVVVQRVFERIAPRTVLEVGCGQGAIGARLAQHSEYLAVEPDDSSYAVAASRIEPSGGTVIHGVHADVPAASTFDVVCAFEVLEHLEHDDQALEDWVASIRPGGHLVMSVPAFQRRFGPMDTNAGHFRRYEPQELRAQLERAGLVDVETTVYGWPLGYALEAVRNRVDAHKLARREASMEDLTFASGRTFQPPNRLVGLAVAVLVRPFCLLQRLRPDRGIGLVVSARKPA</sequence>
<protein>
    <submittedName>
        <fullName evidence="1">Methyltransferase domain-containing protein</fullName>
    </submittedName>
</protein>
<dbReference type="Pfam" id="PF13489">
    <property type="entry name" value="Methyltransf_23"/>
    <property type="match status" value="1"/>
</dbReference>
<reference evidence="1 2" key="1">
    <citation type="submission" date="2020-07" db="EMBL/GenBank/DDBJ databases">
        <title>Draft genome and description of Aeromicrobium phoceense strain Marseille-Q0843 isolated from healthy skin swab.</title>
        <authorList>
            <person name="Boxberger M."/>
            <person name="La Scola B."/>
        </authorList>
    </citation>
    <scope>NUCLEOTIDE SEQUENCE [LARGE SCALE GENOMIC DNA]</scope>
    <source>
        <strain evidence="1 2">Marseille-Q0843</strain>
    </source>
</reference>
<dbReference type="GO" id="GO:0032259">
    <property type="term" value="P:methylation"/>
    <property type="evidence" value="ECO:0007669"/>
    <property type="project" value="UniProtKB-KW"/>
</dbReference>
<keyword evidence="2" id="KW-1185">Reference proteome</keyword>
<comment type="caution">
    <text evidence="1">The sequence shown here is derived from an EMBL/GenBank/DDBJ whole genome shotgun (WGS) entry which is preliminary data.</text>
</comment>
<evidence type="ECO:0000313" key="1">
    <source>
        <dbReference type="EMBL" id="MBA4607249.1"/>
    </source>
</evidence>
<proteinExistence type="predicted"/>
<dbReference type="CDD" id="cd02440">
    <property type="entry name" value="AdoMet_MTases"/>
    <property type="match status" value="1"/>
</dbReference>
<organism evidence="1 2">
    <name type="scientific">Aeromicrobium phoceense</name>
    <dbReference type="NCBI Taxonomy" id="2754045"/>
    <lineage>
        <taxon>Bacteria</taxon>
        <taxon>Bacillati</taxon>
        <taxon>Actinomycetota</taxon>
        <taxon>Actinomycetes</taxon>
        <taxon>Propionibacteriales</taxon>
        <taxon>Nocardioidaceae</taxon>
        <taxon>Aeromicrobium</taxon>
    </lineage>
</organism>
<name>A0A838X6W7_9ACTN</name>
<dbReference type="RefSeq" id="WP_181753183.1">
    <property type="nucleotide sequence ID" value="NZ_JACEOG010000001.1"/>
</dbReference>
<dbReference type="InterPro" id="IPR029063">
    <property type="entry name" value="SAM-dependent_MTases_sf"/>
</dbReference>
<evidence type="ECO:0000313" key="2">
    <source>
        <dbReference type="Proteomes" id="UP000550354"/>
    </source>
</evidence>
<dbReference type="EMBL" id="JACEOG010000001">
    <property type="protein sequence ID" value="MBA4607249.1"/>
    <property type="molecule type" value="Genomic_DNA"/>
</dbReference>
<dbReference type="SUPFAM" id="SSF53335">
    <property type="entry name" value="S-adenosyl-L-methionine-dependent methyltransferases"/>
    <property type="match status" value="1"/>
</dbReference>
<keyword evidence="1" id="KW-0808">Transferase</keyword>
<dbReference type="AlphaFoldDB" id="A0A838X6W7"/>